<gene>
    <name evidence="2" type="ORF">N7496_005210</name>
</gene>
<feature type="compositionally biased region" description="Gly residues" evidence="1">
    <location>
        <begin position="340"/>
        <end position="364"/>
    </location>
</feature>
<dbReference type="RefSeq" id="XP_056556664.1">
    <property type="nucleotide sequence ID" value="XM_056698139.1"/>
</dbReference>
<feature type="compositionally biased region" description="Polar residues" evidence="1">
    <location>
        <begin position="386"/>
        <end position="399"/>
    </location>
</feature>
<dbReference type="OrthoDB" id="5245501at2759"/>
<feature type="region of interest" description="Disordered" evidence="1">
    <location>
        <begin position="134"/>
        <end position="162"/>
    </location>
</feature>
<evidence type="ECO:0000313" key="3">
    <source>
        <dbReference type="Proteomes" id="UP001147782"/>
    </source>
</evidence>
<feature type="region of interest" description="Disordered" evidence="1">
    <location>
        <begin position="784"/>
        <end position="842"/>
    </location>
</feature>
<evidence type="ECO:0000313" key="2">
    <source>
        <dbReference type="EMBL" id="KAJ5377801.1"/>
    </source>
</evidence>
<evidence type="ECO:0000256" key="1">
    <source>
        <dbReference type="SAM" id="MobiDB-lite"/>
    </source>
</evidence>
<feature type="compositionally biased region" description="Low complexity" evidence="1">
    <location>
        <begin position="368"/>
        <end position="385"/>
    </location>
</feature>
<dbReference type="EMBL" id="JAPZBS010000004">
    <property type="protein sequence ID" value="KAJ5377801.1"/>
    <property type="molecule type" value="Genomic_DNA"/>
</dbReference>
<keyword evidence="3" id="KW-1185">Reference proteome</keyword>
<reference evidence="2" key="2">
    <citation type="journal article" date="2023" name="IMA Fungus">
        <title>Comparative genomic study of the Penicillium genus elucidates a diverse pangenome and 15 lateral gene transfer events.</title>
        <authorList>
            <person name="Petersen C."/>
            <person name="Sorensen T."/>
            <person name="Nielsen M.R."/>
            <person name="Sondergaard T.E."/>
            <person name="Sorensen J.L."/>
            <person name="Fitzpatrick D.A."/>
            <person name="Frisvad J.C."/>
            <person name="Nielsen K.L."/>
        </authorList>
    </citation>
    <scope>NUCLEOTIDE SEQUENCE</scope>
    <source>
        <strain evidence="2">IBT 29864</strain>
    </source>
</reference>
<comment type="caution">
    <text evidence="2">The sequence shown here is derived from an EMBL/GenBank/DDBJ whole genome shotgun (WGS) entry which is preliminary data.</text>
</comment>
<feature type="region of interest" description="Disordered" evidence="1">
    <location>
        <begin position="309"/>
        <end position="421"/>
    </location>
</feature>
<dbReference type="GeneID" id="81437318"/>
<feature type="compositionally biased region" description="Basic and acidic residues" evidence="1">
    <location>
        <begin position="792"/>
        <end position="811"/>
    </location>
</feature>
<sequence length="842" mass="96019">MEQVLEATFHQMREQQVEMEPVKACFRDLVNASKSAAERFERINTKIQEAFNNVEHMQRGRSKIELSDDDRAKFFLTETDIDHMERQIDSHRLEVQIALTAFEATMSEKRSADIQSTILEMFKEIKKIAEYFLNGGREPPERTRGPNEPGRHHREPGLEPYPSHRPYQYRRPFVFPDLSRLTSLYLGWTFTKGRPPYVHINTTSTQPSWRWAVCSQMALSTEELFLKVLAQTTRRSKLRRSIQDDCKDLLKTSVQRMLVDTLLREQNRNLSMQHPALELKLAGLSCKTKRIGFFSHETKSIDVILKTEWAPGLPPQGPIPAGGGGGTPPPSGFDSYGPGRPLGGGGGGGDGGGPRYPPGGGDGGTFYHHGPSRTSHGTHHTPGGTNNIPSHTRPSSSKAHQPPGVHHSHSHAPSKSAPEIVSSDRMYLVRKKAKGKPTASDSEGSRRVFIRDKRGNLTIYPEHRRPTSSHADHIDRPSTSAKADHIVFPQPSGPHESFHDSNVRKEYIPGIFHQARTYPPRPVAETVYSSSSSSYSSDNEHDEYHEFYRMPPPHQATSMQVSAHDMTREQEKRIIAEILAEWEDGVHGKPTARPNIINLDHEQSRKEEERSKTRHSSAIVPHIGPTRRMMMEVEHEAQRQEKIEEKIRESHRLGGSSFLHAREPHHKHTRSGSYERSSHHRRRPEVKLSHGGADPYTQFEMDTRFANDERHYRAFAEPGFGAPGPSRRYDVPLRPEIPHRGRERYVHIDEVEPRIHVRVPSRRRREYDSLSFVAPSDLVVEDSESVRVMPSRTRERERSRVVLESEPERSRERGRRRVERRSPGGKLYDSEEERELASTYSG</sequence>
<organism evidence="2 3">
    <name type="scientific">Penicillium cataractarum</name>
    <dbReference type="NCBI Taxonomy" id="2100454"/>
    <lineage>
        <taxon>Eukaryota</taxon>
        <taxon>Fungi</taxon>
        <taxon>Dikarya</taxon>
        <taxon>Ascomycota</taxon>
        <taxon>Pezizomycotina</taxon>
        <taxon>Eurotiomycetes</taxon>
        <taxon>Eurotiomycetidae</taxon>
        <taxon>Eurotiales</taxon>
        <taxon>Aspergillaceae</taxon>
        <taxon>Penicillium</taxon>
    </lineage>
</organism>
<feature type="region of interest" description="Disordered" evidence="1">
    <location>
        <begin position="655"/>
        <end position="697"/>
    </location>
</feature>
<name>A0A9W9VFT9_9EURO</name>
<accession>A0A9W9VFT9</accession>
<dbReference type="AlphaFoldDB" id="A0A9W9VFT9"/>
<dbReference type="Proteomes" id="UP001147782">
    <property type="component" value="Unassembled WGS sequence"/>
</dbReference>
<proteinExistence type="predicted"/>
<reference evidence="2" key="1">
    <citation type="submission" date="2022-11" db="EMBL/GenBank/DDBJ databases">
        <authorList>
            <person name="Petersen C."/>
        </authorList>
    </citation>
    <scope>NUCLEOTIDE SEQUENCE</scope>
    <source>
        <strain evidence="2">IBT 29864</strain>
    </source>
</reference>
<protein>
    <submittedName>
        <fullName evidence="2">Uncharacterized protein</fullName>
    </submittedName>
</protein>